<dbReference type="Ensembl" id="ENSLOCT00000022356.1">
    <property type="protein sequence ID" value="ENSLOCP00000022315.1"/>
    <property type="gene ID" value="ENSLOCG00000018214.1"/>
</dbReference>
<reference evidence="2" key="1">
    <citation type="submission" date="2011-12" db="EMBL/GenBank/DDBJ databases">
        <title>The Draft Genome of Lepisosteus oculatus.</title>
        <authorList>
            <consortium name="The Broad Institute Genome Assembly &amp; Analysis Group"/>
            <consortium name="Computational R&amp;D Group"/>
            <consortium name="and Sequencing Platform"/>
            <person name="Di Palma F."/>
            <person name="Alfoldi J."/>
            <person name="Johnson J."/>
            <person name="Berlin A."/>
            <person name="Gnerre S."/>
            <person name="Jaffe D."/>
            <person name="MacCallum I."/>
            <person name="Young S."/>
            <person name="Walker B.J."/>
            <person name="Lander E.S."/>
            <person name="Lindblad-Toh K."/>
        </authorList>
    </citation>
    <scope>NUCLEOTIDE SEQUENCE [LARGE SCALE GENOMIC DNA]</scope>
</reference>
<reference evidence="1" key="2">
    <citation type="submission" date="2025-08" db="UniProtKB">
        <authorList>
            <consortium name="Ensembl"/>
        </authorList>
    </citation>
    <scope>IDENTIFICATION</scope>
</reference>
<dbReference type="AlphaFoldDB" id="W5NNV6"/>
<sequence>KNPGITMTSRNSDPIGKMINTFDRGGDASAKGTYAESGTYASGSRGIPTAGAFAEAGVGHAKAEFSVFEAEAKGPNASAGVQASPLNASAVARAEVGSASASAGPLEVKAGLGVDTGASVGVDGVEVKLLGTGFKMGPNPSLSVLGTEVSCTVM</sequence>
<evidence type="ECO:0000313" key="2">
    <source>
        <dbReference type="Proteomes" id="UP000018468"/>
    </source>
</evidence>
<organism evidence="1 2">
    <name type="scientific">Lepisosteus oculatus</name>
    <name type="common">Spotted gar</name>
    <dbReference type="NCBI Taxonomy" id="7918"/>
    <lineage>
        <taxon>Eukaryota</taxon>
        <taxon>Metazoa</taxon>
        <taxon>Chordata</taxon>
        <taxon>Craniata</taxon>
        <taxon>Vertebrata</taxon>
        <taxon>Euteleostomi</taxon>
        <taxon>Actinopterygii</taxon>
        <taxon>Neopterygii</taxon>
        <taxon>Holostei</taxon>
        <taxon>Semionotiformes</taxon>
        <taxon>Lepisosteidae</taxon>
        <taxon>Lepisosteus</taxon>
    </lineage>
</organism>
<dbReference type="Bgee" id="ENSLOCG00000018214">
    <property type="expression patterns" value="Expressed in intestine and 11 other cell types or tissues"/>
</dbReference>
<proteinExistence type="predicted"/>
<dbReference type="EMBL" id="AHAT01032589">
    <property type="status" value="NOT_ANNOTATED_CDS"/>
    <property type="molecule type" value="Genomic_DNA"/>
</dbReference>
<accession>W5NNV6</accession>
<dbReference type="eggNOG" id="ENOG502S2TK">
    <property type="taxonomic scope" value="Eukaryota"/>
</dbReference>
<dbReference type="Proteomes" id="UP000018468">
    <property type="component" value="Linkage group LG4"/>
</dbReference>
<evidence type="ECO:0000313" key="1">
    <source>
        <dbReference type="Ensembl" id="ENSLOCP00000022315.1"/>
    </source>
</evidence>
<keyword evidence="2" id="KW-1185">Reference proteome</keyword>
<protein>
    <submittedName>
        <fullName evidence="1">Si:ch73-106k19.5</fullName>
    </submittedName>
</protein>
<reference evidence="1" key="3">
    <citation type="submission" date="2025-09" db="UniProtKB">
        <authorList>
            <consortium name="Ensembl"/>
        </authorList>
    </citation>
    <scope>IDENTIFICATION</scope>
</reference>
<name>W5NNV6_LEPOC</name>
<dbReference type="HOGENOM" id="CLU_107626_0_0_1"/>
<dbReference type="OMA" id="FRARAEW"/>
<dbReference type="InParanoid" id="W5NNV6"/>
<dbReference type="GeneTree" id="ENSGT00600000085659"/>